<reference evidence="13" key="2">
    <citation type="submission" date="2010-04" db="EMBL/GenBank/DDBJ databases">
        <authorList>
            <person name="Buell R."/>
            <person name="Hamilton J."/>
            <person name="Hostetler J."/>
        </authorList>
    </citation>
    <scope>NUCLEOTIDE SEQUENCE [LARGE SCALE GENOMIC DNA]</scope>
    <source>
        <strain evidence="13">DAOM:BR144</strain>
    </source>
</reference>
<keyword evidence="13" id="KW-1185">Reference proteome</keyword>
<dbReference type="GO" id="GO:0005886">
    <property type="term" value="C:plasma membrane"/>
    <property type="evidence" value="ECO:0007669"/>
    <property type="project" value="TreeGrafter"/>
</dbReference>
<feature type="transmembrane region" description="Helical" evidence="8">
    <location>
        <begin position="474"/>
        <end position="493"/>
    </location>
</feature>
<comment type="subcellular location">
    <subcellularLocation>
        <location evidence="1">Membrane</location>
        <topology evidence="1">Multi-pass membrane protein</topology>
    </subcellularLocation>
</comment>
<evidence type="ECO:0000313" key="13">
    <source>
        <dbReference type="Proteomes" id="UP000019132"/>
    </source>
</evidence>
<feature type="domain" description="CSC1/OSCA1-like cytosolic" evidence="11">
    <location>
        <begin position="191"/>
        <end position="304"/>
    </location>
</feature>
<evidence type="ECO:0000259" key="10">
    <source>
        <dbReference type="Pfam" id="PF13967"/>
    </source>
</evidence>
<proteinExistence type="inferred from homology"/>
<feature type="transmembrane region" description="Helical" evidence="8">
    <location>
        <begin position="628"/>
        <end position="655"/>
    </location>
</feature>
<dbReference type="AlphaFoldDB" id="K3W856"/>
<evidence type="ECO:0000256" key="2">
    <source>
        <dbReference type="ARBA" id="ARBA00007779"/>
    </source>
</evidence>
<evidence type="ECO:0000256" key="1">
    <source>
        <dbReference type="ARBA" id="ARBA00004141"/>
    </source>
</evidence>
<evidence type="ECO:0000256" key="8">
    <source>
        <dbReference type="SAM" id="Phobius"/>
    </source>
</evidence>
<dbReference type="OMA" id="VVCAWAF"/>
<organism evidence="12 13">
    <name type="scientific">Globisporangium ultimum (strain ATCC 200006 / CBS 805.95 / DAOM BR144)</name>
    <name type="common">Pythium ultimum</name>
    <dbReference type="NCBI Taxonomy" id="431595"/>
    <lineage>
        <taxon>Eukaryota</taxon>
        <taxon>Sar</taxon>
        <taxon>Stramenopiles</taxon>
        <taxon>Oomycota</taxon>
        <taxon>Peronosporomycetes</taxon>
        <taxon>Pythiales</taxon>
        <taxon>Pythiaceae</taxon>
        <taxon>Globisporangium</taxon>
    </lineage>
</organism>
<dbReference type="InParanoid" id="K3W856"/>
<reference evidence="12" key="3">
    <citation type="submission" date="2015-02" db="UniProtKB">
        <authorList>
            <consortium name="EnsemblProtists"/>
        </authorList>
    </citation>
    <scope>IDENTIFICATION</scope>
    <source>
        <strain evidence="12">DAOM BR144</strain>
    </source>
</reference>
<evidence type="ECO:0000259" key="11">
    <source>
        <dbReference type="Pfam" id="PF14703"/>
    </source>
</evidence>
<dbReference type="InterPro" id="IPR027815">
    <property type="entry name" value="CSC1/OSCA1-like_cyt"/>
</dbReference>
<feature type="domain" description="CSC1/OSCA1-like N-terminal transmembrane" evidence="10">
    <location>
        <begin position="28"/>
        <end position="172"/>
    </location>
</feature>
<dbReference type="VEuPathDB" id="FungiDB:PYU1_G001147"/>
<dbReference type="GO" id="GO:0005227">
    <property type="term" value="F:calcium-activated cation channel activity"/>
    <property type="evidence" value="ECO:0007669"/>
    <property type="project" value="InterPro"/>
</dbReference>
<protein>
    <recommendedName>
        <fullName evidence="14">CSC1/OSCA1-like 7TM region domain-containing protein</fullName>
    </recommendedName>
</protein>
<comment type="similarity">
    <text evidence="2">Belongs to the CSC1 (TC 1.A.17) family.</text>
</comment>
<dbReference type="Proteomes" id="UP000019132">
    <property type="component" value="Unassembled WGS sequence"/>
</dbReference>
<dbReference type="EMBL" id="GL376620">
    <property type="status" value="NOT_ANNOTATED_CDS"/>
    <property type="molecule type" value="Genomic_DNA"/>
</dbReference>
<name>K3W856_GLOUD</name>
<dbReference type="EnsemblProtists" id="PYU1_T001147">
    <property type="protein sequence ID" value="PYU1_T001147"/>
    <property type="gene ID" value="PYU1_G001147"/>
</dbReference>
<dbReference type="eggNOG" id="KOG1134">
    <property type="taxonomic scope" value="Eukaryota"/>
</dbReference>
<dbReference type="Pfam" id="PF02714">
    <property type="entry name" value="RSN1_7TM"/>
    <property type="match status" value="1"/>
</dbReference>
<sequence>MSLDNTGVDTFGSEDRMPSLTIRNGIRTYGPIALVGWIGFEIGRRKLARAYYCRDRSGETTSPTVEQIKTIPPFLWIWSLYMTSDDVIFQYCGLDTLFYLRFLRMLQKIAALGILMSAALFPVYYYASDDALDALYRMTLSHLSSDQPWRFWFTVATMYLMTAWTCFLLWREFQVFVKRRHEFMSRKSTQQYSVILNGLPKHLQTQQTLRNYLNLLFPRQVLHVYVALECSDLEKLVTERVKVRDKLEHALALSAKTGDRVLTRTRPCGDKVDAIELHQNNLKSLNAAVEMEMRSILRNQAAVASQMLEASMSDDPHQYQYTPTMGDRQVPTLQAVDDDSKVVESAYIKGLRSERKGIKNTGIMRSAGFVTFSSLKAAQSAQQVLQSSDPTKMHIEAAPHVDDVVWENVGVSYNTKSYWLLISVALTSAIILFWTIPTSFVVSLSKVKALSEKWAWLGRLVKDHPWIGSVLEQLSPLMLSVMSALAPIIFGILSKREGHASGSQVETSLLNKLVAYQVFLVFLLPIIGGTLIEALTGKSDDLKDVSKMLKIISEAIPQQSSFFVTYQIVQTFVNLTLEFLRVTPIIKAAIYSVFAPKLTPRQRQSPWFGLSPLSNPGDFGTTDGISQYYLVLIFLMVFCGVAPIMCYFSFLYLLLSDIVCRWGVLCVYDPSLNSDGAFFPSLYRFCIGALIFSQVIIATLMGTKEVPLPALFSLFLPFLTALFHLFINARYPRTAMNLPLDECVLIDSRRARQYEDLEKILEDMYKQPAMAERAPLEPDYQGLSSDPNEDNRVSSPPSEVC</sequence>
<dbReference type="InterPro" id="IPR032880">
    <property type="entry name" value="CSC1/OSCA1-like_N"/>
</dbReference>
<evidence type="ECO:0000256" key="7">
    <source>
        <dbReference type="SAM" id="MobiDB-lite"/>
    </source>
</evidence>
<dbReference type="PANTHER" id="PTHR13018:SF5">
    <property type="entry name" value="RE44586P"/>
    <property type="match status" value="1"/>
</dbReference>
<feature type="transmembrane region" description="Helical" evidence="8">
    <location>
        <begin position="708"/>
        <end position="727"/>
    </location>
</feature>
<accession>K3W856</accession>
<evidence type="ECO:0000313" key="12">
    <source>
        <dbReference type="EnsemblProtists" id="PYU1_T001147"/>
    </source>
</evidence>
<dbReference type="Pfam" id="PF13967">
    <property type="entry name" value="RSN1_TM"/>
    <property type="match status" value="1"/>
</dbReference>
<feature type="region of interest" description="Disordered" evidence="7">
    <location>
        <begin position="776"/>
        <end position="801"/>
    </location>
</feature>
<dbReference type="InterPro" id="IPR003864">
    <property type="entry name" value="CSC1/OSCA1-like_7TM"/>
</dbReference>
<evidence type="ECO:0000256" key="5">
    <source>
        <dbReference type="ARBA" id="ARBA00022989"/>
    </source>
</evidence>
<dbReference type="STRING" id="431595.K3W856"/>
<dbReference type="HOGENOM" id="CLU_009133_0_0_1"/>
<feature type="transmembrane region" description="Helical" evidence="8">
    <location>
        <begin position="149"/>
        <end position="170"/>
    </location>
</feature>
<feature type="transmembrane region" description="Helical" evidence="8">
    <location>
        <begin position="418"/>
        <end position="436"/>
    </location>
</feature>
<evidence type="ECO:0000259" key="9">
    <source>
        <dbReference type="Pfam" id="PF02714"/>
    </source>
</evidence>
<feature type="domain" description="CSC1/OSCA1-like 7TM region" evidence="9">
    <location>
        <begin position="422"/>
        <end position="700"/>
    </location>
</feature>
<feature type="transmembrane region" description="Helical" evidence="8">
    <location>
        <begin position="513"/>
        <end position="532"/>
    </location>
</feature>
<feature type="transmembrane region" description="Helical" evidence="8">
    <location>
        <begin position="682"/>
        <end position="702"/>
    </location>
</feature>
<evidence type="ECO:0000256" key="4">
    <source>
        <dbReference type="ARBA" id="ARBA00022692"/>
    </source>
</evidence>
<feature type="transmembrane region" description="Helical" evidence="8">
    <location>
        <begin position="109"/>
        <end position="127"/>
    </location>
</feature>
<keyword evidence="3" id="KW-0813">Transport</keyword>
<keyword evidence="5 8" id="KW-1133">Transmembrane helix</keyword>
<dbReference type="PANTHER" id="PTHR13018">
    <property type="entry name" value="PROBABLE MEMBRANE PROTEIN DUF221-RELATED"/>
    <property type="match status" value="1"/>
</dbReference>
<evidence type="ECO:0008006" key="14">
    <source>
        <dbReference type="Google" id="ProtNLM"/>
    </source>
</evidence>
<feature type="domain" description="CSC1/OSCA1-like cytosolic" evidence="11">
    <location>
        <begin position="351"/>
        <end position="408"/>
    </location>
</feature>
<dbReference type="InterPro" id="IPR045122">
    <property type="entry name" value="Csc1-like"/>
</dbReference>
<reference evidence="13" key="1">
    <citation type="journal article" date="2010" name="Genome Biol.">
        <title>Genome sequence of the necrotrophic plant pathogen Pythium ultimum reveals original pathogenicity mechanisms and effector repertoire.</title>
        <authorList>
            <person name="Levesque C.A."/>
            <person name="Brouwer H."/>
            <person name="Cano L."/>
            <person name="Hamilton J.P."/>
            <person name="Holt C."/>
            <person name="Huitema E."/>
            <person name="Raffaele S."/>
            <person name="Robideau G.P."/>
            <person name="Thines M."/>
            <person name="Win J."/>
            <person name="Zerillo M.M."/>
            <person name="Beakes G.W."/>
            <person name="Boore J.L."/>
            <person name="Busam D."/>
            <person name="Dumas B."/>
            <person name="Ferriera S."/>
            <person name="Fuerstenberg S.I."/>
            <person name="Gachon C.M."/>
            <person name="Gaulin E."/>
            <person name="Govers F."/>
            <person name="Grenville-Briggs L."/>
            <person name="Horner N."/>
            <person name="Hostetler J."/>
            <person name="Jiang R.H."/>
            <person name="Johnson J."/>
            <person name="Krajaejun T."/>
            <person name="Lin H."/>
            <person name="Meijer H.J."/>
            <person name="Moore B."/>
            <person name="Morris P."/>
            <person name="Phuntmart V."/>
            <person name="Puiu D."/>
            <person name="Shetty J."/>
            <person name="Stajich J.E."/>
            <person name="Tripathy S."/>
            <person name="Wawra S."/>
            <person name="van West P."/>
            <person name="Whitty B.R."/>
            <person name="Coutinho P.M."/>
            <person name="Henrissat B."/>
            <person name="Martin F."/>
            <person name="Thomas P.D."/>
            <person name="Tyler B.M."/>
            <person name="De Vries R.P."/>
            <person name="Kamoun S."/>
            <person name="Yandell M."/>
            <person name="Tisserat N."/>
            <person name="Buell C.R."/>
        </authorList>
    </citation>
    <scope>NUCLEOTIDE SEQUENCE</scope>
    <source>
        <strain evidence="13">DAOM:BR144</strain>
    </source>
</reference>
<evidence type="ECO:0000256" key="6">
    <source>
        <dbReference type="ARBA" id="ARBA00023136"/>
    </source>
</evidence>
<keyword evidence="4 8" id="KW-0812">Transmembrane</keyword>
<dbReference type="Pfam" id="PF14703">
    <property type="entry name" value="PHM7_cyt"/>
    <property type="match status" value="2"/>
</dbReference>
<evidence type="ECO:0000256" key="3">
    <source>
        <dbReference type="ARBA" id="ARBA00022448"/>
    </source>
</evidence>
<keyword evidence="6 8" id="KW-0472">Membrane</keyword>